<reference evidence="2 3" key="1">
    <citation type="submission" date="2016-09" db="EMBL/GenBank/DDBJ databases">
        <title>Genome sequence of Eubacterium angustum.</title>
        <authorList>
            <person name="Poehlein A."/>
            <person name="Daniel R."/>
        </authorList>
    </citation>
    <scope>NUCLEOTIDE SEQUENCE [LARGE SCALE GENOMIC DNA]</scope>
    <source>
        <strain evidence="2 3">DSM 1989</strain>
    </source>
</reference>
<organism evidence="2 3">
    <name type="scientific">Andreesenia angusta</name>
    <dbReference type="NCBI Taxonomy" id="39480"/>
    <lineage>
        <taxon>Bacteria</taxon>
        <taxon>Bacillati</taxon>
        <taxon>Bacillota</taxon>
        <taxon>Tissierellia</taxon>
        <taxon>Tissierellales</taxon>
        <taxon>Gottschalkiaceae</taxon>
        <taxon>Andreesenia</taxon>
    </lineage>
</organism>
<keyword evidence="3" id="KW-1185">Reference proteome</keyword>
<comment type="caution">
    <text evidence="2">The sequence shown here is derived from an EMBL/GenBank/DDBJ whole genome shotgun (WGS) entry which is preliminary data.</text>
</comment>
<name>A0A1S1V907_9FIRM</name>
<dbReference type="STRING" id="39480.EUAN_08620"/>
<dbReference type="AlphaFoldDB" id="A0A1S1V907"/>
<dbReference type="Proteomes" id="UP000180254">
    <property type="component" value="Unassembled WGS sequence"/>
</dbReference>
<dbReference type="EMBL" id="MKIE01000002">
    <property type="protein sequence ID" value="OHW63078.1"/>
    <property type="molecule type" value="Genomic_DNA"/>
</dbReference>
<evidence type="ECO:0000313" key="3">
    <source>
        <dbReference type="Proteomes" id="UP000180254"/>
    </source>
</evidence>
<evidence type="ECO:0000256" key="1">
    <source>
        <dbReference type="SAM" id="MobiDB-lite"/>
    </source>
</evidence>
<protein>
    <submittedName>
        <fullName evidence="2">Uncharacterized protein</fullName>
    </submittedName>
</protein>
<sequence>MRVMATRSLLFTRGEEEVKIKHHEIKDVPDWVAETMLFKLAQKDNTIQVIENKLQQKEAENSKPATNKKPATKESPAEEK</sequence>
<feature type="region of interest" description="Disordered" evidence="1">
    <location>
        <begin position="54"/>
        <end position="80"/>
    </location>
</feature>
<accession>A0A1S1V907</accession>
<evidence type="ECO:0000313" key="2">
    <source>
        <dbReference type="EMBL" id="OHW63078.1"/>
    </source>
</evidence>
<proteinExistence type="predicted"/>
<gene>
    <name evidence="2" type="ORF">EUAN_08620</name>
</gene>
<feature type="compositionally biased region" description="Basic and acidic residues" evidence="1">
    <location>
        <begin position="71"/>
        <end position="80"/>
    </location>
</feature>
<dbReference type="RefSeq" id="WP_071062010.1">
    <property type="nucleotide sequence ID" value="NZ_MKIE01000002.1"/>
</dbReference>